<comment type="function">
    <text evidence="4">Specifically recognizes and binds N6-methyladenosine (m6A)-containing RNAs, and regulates mRNA stability. M6A is a modification present at internal sites of mRNAs and some non-coding RNAs and plays a role in mRNA stability and processing.</text>
</comment>
<evidence type="ECO:0000256" key="4">
    <source>
        <dbReference type="RuleBase" id="RU369095"/>
    </source>
</evidence>
<proteinExistence type="inferred from homology"/>
<dbReference type="InParanoid" id="A0A200R110"/>
<evidence type="ECO:0000256" key="2">
    <source>
        <dbReference type="ARBA" id="ARBA00022490"/>
    </source>
</evidence>
<keyword evidence="8" id="KW-1185">Reference proteome</keyword>
<dbReference type="OrthoDB" id="306690at2759"/>
<dbReference type="OMA" id="MYGQCGN"/>
<dbReference type="AlphaFoldDB" id="A0A200R110"/>
<dbReference type="GO" id="GO:1990247">
    <property type="term" value="F:N6-methyladenosine-containing RNA reader activity"/>
    <property type="evidence" value="ECO:0007669"/>
    <property type="project" value="UniProtKB-UniRule"/>
</dbReference>
<name>A0A200R110_MACCD</name>
<protein>
    <recommendedName>
        <fullName evidence="4">YTH domain-containing family protein</fullName>
    </recommendedName>
</protein>
<feature type="region of interest" description="Disordered" evidence="5">
    <location>
        <begin position="210"/>
        <end position="234"/>
    </location>
</feature>
<evidence type="ECO:0000313" key="8">
    <source>
        <dbReference type="Proteomes" id="UP000195402"/>
    </source>
</evidence>
<organism evidence="7 8">
    <name type="scientific">Macleaya cordata</name>
    <name type="common">Five-seeded plume-poppy</name>
    <name type="synonym">Bocconia cordata</name>
    <dbReference type="NCBI Taxonomy" id="56857"/>
    <lineage>
        <taxon>Eukaryota</taxon>
        <taxon>Viridiplantae</taxon>
        <taxon>Streptophyta</taxon>
        <taxon>Embryophyta</taxon>
        <taxon>Tracheophyta</taxon>
        <taxon>Spermatophyta</taxon>
        <taxon>Magnoliopsida</taxon>
        <taxon>Ranunculales</taxon>
        <taxon>Papaveraceae</taxon>
        <taxon>Papaveroideae</taxon>
        <taxon>Macleaya</taxon>
    </lineage>
</organism>
<dbReference type="GO" id="GO:0003729">
    <property type="term" value="F:mRNA binding"/>
    <property type="evidence" value="ECO:0007669"/>
    <property type="project" value="UniProtKB-UniRule"/>
</dbReference>
<dbReference type="FunFam" id="3.10.590.10:FF:000001">
    <property type="entry name" value="YTH domain family 1, isoform CRA_a"/>
    <property type="match status" value="1"/>
</dbReference>
<evidence type="ECO:0000256" key="3">
    <source>
        <dbReference type="ARBA" id="ARBA00022884"/>
    </source>
</evidence>
<keyword evidence="2" id="KW-0963">Cytoplasm</keyword>
<dbReference type="FunCoup" id="A0A200R110">
    <property type="interactions" value="2478"/>
</dbReference>
<dbReference type="Proteomes" id="UP000195402">
    <property type="component" value="Unassembled WGS sequence"/>
</dbReference>
<gene>
    <name evidence="7" type="ORF">BVC80_243g13</name>
</gene>
<dbReference type="PANTHER" id="PTHR12357">
    <property type="entry name" value="YTH YT521-B HOMOLOGY DOMAIN-CONTAINING"/>
    <property type="match status" value="1"/>
</dbReference>
<feature type="compositionally biased region" description="Low complexity" evidence="5">
    <location>
        <begin position="216"/>
        <end position="225"/>
    </location>
</feature>
<sequence length="733" mass="79730">MATVAPPADQAADLLQKLSLDSQTKTLEVLEPTKKPSAIPYVSVDAGEANGQIQSCERATPPLLQDFMDPSICYMPNGYPSSAYYYGGYDGPMNEWDDYSRYINQEGVEMPHGVYGDNGSLVYHGYGYAPYGAYSPAGSPVPTMGHDGQLYGPQHYQYPTPYYQPPTPPPGGPYAANQAPSAQLEVSTSVAADQAPLTVEAVNGNANGISKGSVGGNNNNNNNNGSAPLRAAHPNSSLNSNGSYGRGVLPGGLPGFQDPRFGYDGMRSTGPWLDGPVFSDGQPRPATSSSLSSTVSHINGIQSGRNQNLRPLPNLMGLHSPRPTSGMGPTPGFMNRIYPNNRMYGQCGNTVRTGPGFGSNGYDSRTNGRGWYAVDNKFKPRGRGNGYFGYGNENNDGTNELNRGPRARGFKNQKGFTPVTLAVKGQALSNGVTNEEKDNSTVTPNKEEYNRAEFTEKYAEAKFFIIKSYSEDDVHKSIKYSVWASTPNGNKKLDAGYKDAQEKSGGCPVFLFFSVNTSGQFVGLAEMVGPVDFNKNVEYWQQDKWNGCFPVKWHIVKDVPNSLLKHITLENNDNKPVTNSRDTQEVKFEQGLQMIKIFKDHSSKTCILDDFTFYEARQKTMQEKRAKQQFQKQARHLTKSTFLHRLVWDSKPTTDAAVADEKDREATNGKLSLQKALDVSPPLVKESTGDAERKIQEENGSVAGSGDAPKGAKPVVVTEKRVLANGNGVANGC</sequence>
<evidence type="ECO:0000259" key="6">
    <source>
        <dbReference type="PROSITE" id="PS50882"/>
    </source>
</evidence>
<dbReference type="Pfam" id="PF04146">
    <property type="entry name" value="YTH"/>
    <property type="match status" value="1"/>
</dbReference>
<feature type="region of interest" description="Disordered" evidence="5">
    <location>
        <begin position="654"/>
        <end position="716"/>
    </location>
</feature>
<dbReference type="InterPro" id="IPR045168">
    <property type="entry name" value="YTH_prot"/>
</dbReference>
<dbReference type="CDD" id="cd21134">
    <property type="entry name" value="YTH"/>
    <property type="match status" value="1"/>
</dbReference>
<dbReference type="PROSITE" id="PS50882">
    <property type="entry name" value="YTH"/>
    <property type="match status" value="1"/>
</dbReference>
<feature type="domain" description="YTH" evidence="6">
    <location>
        <begin position="461"/>
        <end position="598"/>
    </location>
</feature>
<dbReference type="InterPro" id="IPR007275">
    <property type="entry name" value="YTH_domain"/>
</dbReference>
<dbReference type="PANTHER" id="PTHR12357:SF99">
    <property type="entry name" value="YTH DOMAIN-CONTAINING PROTEIN ECT2-RELATED"/>
    <property type="match status" value="1"/>
</dbReference>
<accession>A0A200R110</accession>
<reference evidence="7 8" key="1">
    <citation type="journal article" date="2017" name="Mol. Plant">
        <title>The Genome of Medicinal Plant Macleaya cordata Provides New Insights into Benzylisoquinoline Alkaloids Metabolism.</title>
        <authorList>
            <person name="Liu X."/>
            <person name="Liu Y."/>
            <person name="Huang P."/>
            <person name="Ma Y."/>
            <person name="Qing Z."/>
            <person name="Tang Q."/>
            <person name="Cao H."/>
            <person name="Cheng P."/>
            <person name="Zheng Y."/>
            <person name="Yuan Z."/>
            <person name="Zhou Y."/>
            <person name="Liu J."/>
            <person name="Tang Z."/>
            <person name="Zhuo Y."/>
            <person name="Zhang Y."/>
            <person name="Yu L."/>
            <person name="Huang J."/>
            <person name="Yang P."/>
            <person name="Peng Q."/>
            <person name="Zhang J."/>
            <person name="Jiang W."/>
            <person name="Zhang Z."/>
            <person name="Lin K."/>
            <person name="Ro D.K."/>
            <person name="Chen X."/>
            <person name="Xiong X."/>
            <person name="Shang Y."/>
            <person name="Huang S."/>
            <person name="Zeng J."/>
        </authorList>
    </citation>
    <scope>NUCLEOTIDE SEQUENCE [LARGE SCALE GENOMIC DNA]</scope>
    <source>
        <strain evidence="8">cv. BLH2017</strain>
        <tissue evidence="7">Root</tissue>
    </source>
</reference>
<dbReference type="Gene3D" id="3.10.590.10">
    <property type="entry name" value="ph1033 like domains"/>
    <property type="match status" value="1"/>
</dbReference>
<dbReference type="GO" id="GO:0005737">
    <property type="term" value="C:cytoplasm"/>
    <property type="evidence" value="ECO:0007669"/>
    <property type="project" value="UniProtKB-SubCell"/>
</dbReference>
<comment type="subcellular location">
    <subcellularLocation>
        <location evidence="1">Cytoplasm</location>
    </subcellularLocation>
</comment>
<dbReference type="STRING" id="56857.A0A200R110"/>
<evidence type="ECO:0000256" key="5">
    <source>
        <dbReference type="SAM" id="MobiDB-lite"/>
    </source>
</evidence>
<comment type="similarity">
    <text evidence="4">Belongs to the YTHDF family.</text>
</comment>
<feature type="compositionally biased region" description="Basic and acidic residues" evidence="5">
    <location>
        <begin position="687"/>
        <end position="697"/>
    </location>
</feature>
<evidence type="ECO:0000313" key="7">
    <source>
        <dbReference type="EMBL" id="OVA16406.1"/>
    </source>
</evidence>
<comment type="caution">
    <text evidence="7">The sequence shown here is derived from an EMBL/GenBank/DDBJ whole genome shotgun (WGS) entry which is preliminary data.</text>
</comment>
<keyword evidence="3 4" id="KW-0694">RNA-binding</keyword>
<evidence type="ECO:0000256" key="1">
    <source>
        <dbReference type="ARBA" id="ARBA00004496"/>
    </source>
</evidence>
<dbReference type="EMBL" id="MVGT01000506">
    <property type="protein sequence ID" value="OVA16406.1"/>
    <property type="molecule type" value="Genomic_DNA"/>
</dbReference>
<dbReference type="GO" id="GO:0061157">
    <property type="term" value="P:mRNA destabilization"/>
    <property type="evidence" value="ECO:0007669"/>
    <property type="project" value="TreeGrafter"/>
</dbReference>